<feature type="domain" description="UspA" evidence="5">
    <location>
        <begin position="165"/>
        <end position="306"/>
    </location>
</feature>
<accession>A0A544C6D4</accession>
<evidence type="ECO:0000313" key="7">
    <source>
        <dbReference type="Proteomes" id="UP000319979"/>
    </source>
</evidence>
<dbReference type="CDD" id="cd00293">
    <property type="entry name" value="USP-like"/>
    <property type="match status" value="1"/>
</dbReference>
<evidence type="ECO:0000256" key="3">
    <source>
        <dbReference type="ARBA" id="ARBA00022490"/>
    </source>
</evidence>
<comment type="function">
    <text evidence="4">Required for resistance to DNA-damaging agents.</text>
</comment>
<dbReference type="AlphaFoldDB" id="A0A544C6D4"/>
<reference evidence="6 7" key="1">
    <citation type="submission" date="2019-07" db="EMBL/GenBank/DDBJ databases">
        <title>Phenotypic and genotypic antimicrobial resistance traits of Vibrio cholerae non-O1/non-O139 isolated from a large Austrian lake frequently associated with cases of infection.</title>
        <authorList>
            <person name="Lepuschitz S."/>
            <person name="Baron S."/>
            <person name="Larvor E."/>
            <person name="Granier S."/>
            <person name="Pretzer C."/>
            <person name="Mach R.L."/>
            <person name="Farnleitner A.H."/>
            <person name="Ruppitsch W."/>
            <person name="Pleininger S."/>
            <person name="Indra A."/>
            <person name="Kirschner A.K.T."/>
        </authorList>
    </citation>
    <scope>NUCLEOTIDE SEQUENCE [LARGE SCALE GENOMIC DNA]</scope>
    <source>
        <strain evidence="6 7">A12JL36W90</strain>
    </source>
</reference>
<evidence type="ECO:0000256" key="4">
    <source>
        <dbReference type="ARBA" id="ARBA00037131"/>
    </source>
</evidence>
<dbReference type="PANTHER" id="PTHR47892">
    <property type="entry name" value="UNIVERSAL STRESS PROTEIN E"/>
    <property type="match status" value="1"/>
</dbReference>
<evidence type="ECO:0000256" key="2">
    <source>
        <dbReference type="ARBA" id="ARBA00008791"/>
    </source>
</evidence>
<dbReference type="EMBL" id="VIOS01000071">
    <property type="protein sequence ID" value="TQP10775.1"/>
    <property type="molecule type" value="Genomic_DNA"/>
</dbReference>
<dbReference type="GO" id="GO:0005737">
    <property type="term" value="C:cytoplasm"/>
    <property type="evidence" value="ECO:0007669"/>
    <property type="project" value="UniProtKB-SubCell"/>
</dbReference>
<dbReference type="Pfam" id="PF00582">
    <property type="entry name" value="Usp"/>
    <property type="match status" value="2"/>
</dbReference>
<evidence type="ECO:0000259" key="5">
    <source>
        <dbReference type="Pfam" id="PF00582"/>
    </source>
</evidence>
<comment type="similarity">
    <text evidence="2">Belongs to the universal stress protein A family.</text>
</comment>
<evidence type="ECO:0000313" key="6">
    <source>
        <dbReference type="EMBL" id="TQP10775.1"/>
    </source>
</evidence>
<dbReference type="Gene3D" id="3.40.50.12370">
    <property type="match status" value="1"/>
</dbReference>
<sequence length="321" mass="35644">MKRFAHIVYVVDGSFPAPSASLTTAAALAKSHHARLTLLLVNQVPSFSMEVHPLYQQALQQQRDELEKLANSLNLSDSVSVSLRTGKRYVEVIHAVQELNCDLVIKECEDAAWLQHLFGSDDMHLLRKCPTPVWLMKPNQVPKYRNVVAAIDLESDSLEPNQKDKQSLNQRILEIAASISLIDNANLHVINAYDVPQAGFIGLWVGESDKNEQQLYENERRAKRYALDSCLARFKQKVGEETYQYLNPRLHLVQGAAAHEIPKFAQSVNADLVVMGTLARSGIAGVLIGNTAENILYQLNCAVVTLKPEGFVSPILAPSKP</sequence>
<comment type="caution">
    <text evidence="6">The sequence shown here is derived from an EMBL/GenBank/DDBJ whole genome shotgun (WGS) entry which is preliminary data.</text>
</comment>
<dbReference type="InterPro" id="IPR006015">
    <property type="entry name" value="Universal_stress_UspA"/>
</dbReference>
<dbReference type="InterPro" id="IPR006016">
    <property type="entry name" value="UspA"/>
</dbReference>
<name>A0A544C6D4_VIBCL</name>
<dbReference type="PRINTS" id="PR01438">
    <property type="entry name" value="UNVRSLSTRESS"/>
</dbReference>
<organism evidence="6 7">
    <name type="scientific">Vibrio cholerae</name>
    <dbReference type="NCBI Taxonomy" id="666"/>
    <lineage>
        <taxon>Bacteria</taxon>
        <taxon>Pseudomonadati</taxon>
        <taxon>Pseudomonadota</taxon>
        <taxon>Gammaproteobacteria</taxon>
        <taxon>Vibrionales</taxon>
        <taxon>Vibrionaceae</taxon>
        <taxon>Vibrio</taxon>
    </lineage>
</organism>
<evidence type="ECO:0000256" key="1">
    <source>
        <dbReference type="ARBA" id="ARBA00004496"/>
    </source>
</evidence>
<dbReference type="PANTHER" id="PTHR47892:SF1">
    <property type="entry name" value="UNIVERSAL STRESS PROTEIN E"/>
    <property type="match status" value="1"/>
</dbReference>
<dbReference type="RefSeq" id="WP_142565443.1">
    <property type="nucleotide sequence ID" value="NZ_JAJPEJ010000012.1"/>
</dbReference>
<keyword evidence="3" id="KW-0963">Cytoplasm</keyword>
<dbReference type="SUPFAM" id="SSF52402">
    <property type="entry name" value="Adenine nucleotide alpha hydrolases-like"/>
    <property type="match status" value="2"/>
</dbReference>
<dbReference type="Proteomes" id="UP000319979">
    <property type="component" value="Unassembled WGS sequence"/>
</dbReference>
<protein>
    <submittedName>
        <fullName evidence="6">Universal stress protein</fullName>
    </submittedName>
</protein>
<proteinExistence type="inferred from homology"/>
<gene>
    <name evidence="6" type="ORF">FLM02_15215</name>
</gene>
<comment type="subcellular location">
    <subcellularLocation>
        <location evidence="1">Cytoplasm</location>
    </subcellularLocation>
</comment>
<feature type="domain" description="UspA" evidence="5">
    <location>
        <begin position="5"/>
        <end position="136"/>
    </location>
</feature>